<reference evidence="1 2" key="1">
    <citation type="journal article" date="2016" name="Nat. Commun.">
        <title>Thousands of microbial genomes shed light on interconnected biogeochemical processes in an aquifer system.</title>
        <authorList>
            <person name="Anantharaman K."/>
            <person name="Brown C.T."/>
            <person name="Hug L.A."/>
            <person name="Sharon I."/>
            <person name="Castelle C.J."/>
            <person name="Probst A.J."/>
            <person name="Thomas B.C."/>
            <person name="Singh A."/>
            <person name="Wilkins M.J."/>
            <person name="Karaoz U."/>
            <person name="Brodie E.L."/>
            <person name="Williams K.H."/>
            <person name="Hubbard S.S."/>
            <person name="Banfield J.F."/>
        </authorList>
    </citation>
    <scope>NUCLEOTIDE SEQUENCE [LARGE SCALE GENOMIC DNA]</scope>
</reference>
<comment type="caution">
    <text evidence="1">The sequence shown here is derived from an EMBL/GenBank/DDBJ whole genome shotgun (WGS) entry which is preliminary data.</text>
</comment>
<dbReference type="Proteomes" id="UP000178348">
    <property type="component" value="Unassembled WGS sequence"/>
</dbReference>
<dbReference type="Gene3D" id="3.40.50.150">
    <property type="entry name" value="Vaccinia Virus protein VP39"/>
    <property type="match status" value="1"/>
</dbReference>
<organism evidence="1 2">
    <name type="scientific">Candidatus Liptonbacteria bacterium RIFCSPLOWO2_01_FULL_53_13</name>
    <dbReference type="NCBI Taxonomy" id="1798651"/>
    <lineage>
        <taxon>Bacteria</taxon>
        <taxon>Candidatus Liptoniibacteriota</taxon>
    </lineage>
</organism>
<evidence type="ECO:0000313" key="1">
    <source>
        <dbReference type="EMBL" id="OGZ01981.1"/>
    </source>
</evidence>
<evidence type="ECO:0008006" key="3">
    <source>
        <dbReference type="Google" id="ProtNLM"/>
    </source>
</evidence>
<dbReference type="AlphaFoldDB" id="A0A1G2CMW2"/>
<dbReference type="SUPFAM" id="SSF53335">
    <property type="entry name" value="S-adenosyl-L-methionine-dependent methyltransferases"/>
    <property type="match status" value="1"/>
</dbReference>
<protein>
    <recommendedName>
        <fullName evidence="3">Methyltransferase type 11 domain-containing protein</fullName>
    </recommendedName>
</protein>
<sequence>MTERGSGDPENVTEEVEKIARAELLGRYEQRRLLIRVPDRTLIDNLQFTGHPYGDRMMHEVIARVCGEKHRAFFREKLAGKPLFNIGAGIGGVGDALRFLKDMNVGRVTLVDPYYGERAMDREEKEQLTQEGLQGRVDFSKTDGLSFLIAQRPDSGNVVASAINVTLINDREYLKRMAQEIFRVVPRDGIFITFTSNHIEDEANELFPYKKLFSGMSVFAKEHSPAE</sequence>
<proteinExistence type="predicted"/>
<evidence type="ECO:0000313" key="2">
    <source>
        <dbReference type="Proteomes" id="UP000178348"/>
    </source>
</evidence>
<dbReference type="EMBL" id="MHLB01000025">
    <property type="protein sequence ID" value="OGZ01981.1"/>
    <property type="molecule type" value="Genomic_DNA"/>
</dbReference>
<dbReference type="InterPro" id="IPR029063">
    <property type="entry name" value="SAM-dependent_MTases_sf"/>
</dbReference>
<gene>
    <name evidence="1" type="ORF">A2946_00140</name>
</gene>
<name>A0A1G2CMW2_9BACT</name>
<accession>A0A1G2CMW2</accession>